<dbReference type="EMBL" id="LR796713">
    <property type="protein sequence ID" value="CAB4161330.1"/>
    <property type="molecule type" value="Genomic_DNA"/>
</dbReference>
<organism evidence="1">
    <name type="scientific">uncultured Caudovirales phage</name>
    <dbReference type="NCBI Taxonomy" id="2100421"/>
    <lineage>
        <taxon>Viruses</taxon>
        <taxon>Duplodnaviria</taxon>
        <taxon>Heunggongvirae</taxon>
        <taxon>Uroviricota</taxon>
        <taxon>Caudoviricetes</taxon>
        <taxon>Peduoviridae</taxon>
        <taxon>Maltschvirus</taxon>
        <taxon>Maltschvirus maltsch</taxon>
    </lineage>
</organism>
<protein>
    <recommendedName>
        <fullName evidence="3">Major capsid protein</fullName>
    </recommendedName>
</protein>
<accession>A0A6J5LXZ8</accession>
<evidence type="ECO:0000313" key="2">
    <source>
        <dbReference type="EMBL" id="CAB4161330.1"/>
    </source>
</evidence>
<reference evidence="1" key="1">
    <citation type="submission" date="2020-04" db="EMBL/GenBank/DDBJ databases">
        <authorList>
            <person name="Chiriac C."/>
            <person name="Salcher M."/>
            <person name="Ghai R."/>
            <person name="Kavagutti S V."/>
        </authorList>
    </citation>
    <scope>NUCLEOTIDE SEQUENCE</scope>
</reference>
<evidence type="ECO:0000313" key="1">
    <source>
        <dbReference type="EMBL" id="CAB4139358.1"/>
    </source>
</evidence>
<dbReference type="InterPro" id="IPR035198">
    <property type="entry name" value="SU10_MCP"/>
</dbReference>
<proteinExistence type="predicted"/>
<sequence length="312" mass="33945">MTLQTTYDLVGIKEDISDVISNIDPTKTPFQSSIKTETVDNTYFQWQEDSLASVGANAQVDGFNAQNPQVAALNAAGTYVGSTAASATVLRGNYTQIMSKTIRVSGTADRVRKYGRDRELAYQLAKRSAELKRDLEHAVVGLAQSATAGNASTARLMASYSSQVDAGVRVTNASPTALTENMILTANQNLYNAGSEAEVIMVKPADSLVIANFAYRASGAERRRDVGSGTTIVNTVDVYRSPFGDQRVVLNRFLNTAHALVFDPEMWRLAVLRPWFRETLGKTGDNTAVMLVGEYSLKHRNFKGSTLINNLT</sequence>
<evidence type="ECO:0008006" key="3">
    <source>
        <dbReference type="Google" id="ProtNLM"/>
    </source>
</evidence>
<name>A0A6J5LXZ8_9CAUD</name>
<dbReference type="Pfam" id="PF17236">
    <property type="entry name" value="SU10_MCP"/>
    <property type="match status" value="1"/>
</dbReference>
<dbReference type="EMBL" id="LR796353">
    <property type="protein sequence ID" value="CAB4139358.1"/>
    <property type="molecule type" value="Genomic_DNA"/>
</dbReference>
<gene>
    <name evidence="1" type="ORF">UFOVP345_39</name>
    <name evidence="2" type="ORF">UFOVP732_45</name>
</gene>